<evidence type="ECO:0000256" key="1">
    <source>
        <dbReference type="SAM" id="MobiDB-lite"/>
    </source>
</evidence>
<dbReference type="EMBL" id="CP003989">
    <property type="protein sequence ID" value="AGA33775.1"/>
    <property type="molecule type" value="Genomic_DNA"/>
</dbReference>
<dbReference type="KEGG" id="tni:TVNIR_2116"/>
<name>L0DXS6_THIND</name>
<dbReference type="HOGENOM" id="CLU_1460674_0_0_6"/>
<dbReference type="AlphaFoldDB" id="L0DXS6"/>
<organism evidence="2 3">
    <name type="scientific">Thioalkalivibrio nitratireducens (strain DSM 14787 / UNIQEM 213 / ALEN2)</name>
    <dbReference type="NCBI Taxonomy" id="1255043"/>
    <lineage>
        <taxon>Bacteria</taxon>
        <taxon>Pseudomonadati</taxon>
        <taxon>Pseudomonadota</taxon>
        <taxon>Gammaproteobacteria</taxon>
        <taxon>Chromatiales</taxon>
        <taxon>Ectothiorhodospiraceae</taxon>
        <taxon>Thioalkalivibrio</taxon>
    </lineage>
</organism>
<reference evidence="2" key="1">
    <citation type="submission" date="2015-12" db="EMBL/GenBank/DDBJ databases">
        <authorList>
            <person name="Tikhonova T.V."/>
            <person name="Pavlov A.R."/>
            <person name="Beletsky A.V."/>
            <person name="Mardanov A.V."/>
            <person name="Sorokin D.Y."/>
            <person name="Ravin N.V."/>
            <person name="Popov V.O."/>
        </authorList>
    </citation>
    <scope>NUCLEOTIDE SEQUENCE</scope>
    <source>
        <strain evidence="2">DSM 14787</strain>
    </source>
</reference>
<accession>L0DXS6</accession>
<protein>
    <submittedName>
        <fullName evidence="2">Uncharacterized protein</fullName>
    </submittedName>
</protein>
<feature type="region of interest" description="Disordered" evidence="1">
    <location>
        <begin position="1"/>
        <end position="33"/>
    </location>
</feature>
<proteinExistence type="predicted"/>
<dbReference type="Proteomes" id="UP000010809">
    <property type="component" value="Chromosome"/>
</dbReference>
<sequence>MGFRSGQTKVTRRHVPHPRLQPQSSQAAGGWYTRGNQDRVVHTAQGRQFRQPCPERLTVGNRLSTVQHQRTGSQSFEHAGDTLSWRYVGVGARRGRCWSLGHHRHGHLQILFQALQVPVGTSQAQPDLPAAAGVQQRAGQGRLAGSGRTFEPQRTASGELLQPGFAAGLHPVASAGRRSGPCCDG</sequence>
<evidence type="ECO:0000313" key="2">
    <source>
        <dbReference type="EMBL" id="AGA33775.1"/>
    </source>
</evidence>
<evidence type="ECO:0000313" key="3">
    <source>
        <dbReference type="Proteomes" id="UP000010809"/>
    </source>
</evidence>
<gene>
    <name evidence="2" type="ordered locus">TVNIR_2116</name>
</gene>
<keyword evidence="3" id="KW-1185">Reference proteome</keyword>